<evidence type="ECO:0000313" key="5">
    <source>
        <dbReference type="Proteomes" id="UP000009234"/>
    </source>
</evidence>
<dbReference type="GO" id="GO:0051604">
    <property type="term" value="P:protein maturation"/>
    <property type="evidence" value="ECO:0007669"/>
    <property type="project" value="TreeGrafter"/>
</dbReference>
<dbReference type="EMBL" id="CP002780">
    <property type="protein sequence ID" value="AEG58716.1"/>
    <property type="molecule type" value="Genomic_DNA"/>
</dbReference>
<keyword evidence="5" id="KW-1185">Reference proteome</keyword>
<dbReference type="HOGENOM" id="CLU_071015_1_1_9"/>
<dbReference type="PANTHER" id="PTHR37689:SF1">
    <property type="entry name" value="PROTEIN FDHE"/>
    <property type="match status" value="1"/>
</dbReference>
<accession>F6DQZ2</accession>
<dbReference type="AlphaFoldDB" id="F6DQZ2"/>
<dbReference type="RefSeq" id="WP_013840491.1">
    <property type="nucleotide sequence ID" value="NC_015589.1"/>
</dbReference>
<dbReference type="OrthoDB" id="9811074at2"/>
<evidence type="ECO:0000259" key="3">
    <source>
        <dbReference type="Pfam" id="PF24860"/>
    </source>
</evidence>
<evidence type="ECO:0000259" key="2">
    <source>
        <dbReference type="Pfam" id="PF24859"/>
    </source>
</evidence>
<protein>
    <submittedName>
        <fullName evidence="4">Formate dehydrogenase accessory protein</fullName>
    </submittedName>
</protein>
<reference evidence="4 5" key="2">
    <citation type="journal article" date="2012" name="Stand. Genomic Sci.">
        <title>Complete genome sequence of the sulfate-reducing firmicute Desulfotomaculum ruminis type strain (DL(T)).</title>
        <authorList>
            <person name="Spring S."/>
            <person name="Visser M."/>
            <person name="Lu M."/>
            <person name="Copeland A."/>
            <person name="Lapidus A."/>
            <person name="Lucas S."/>
            <person name="Cheng J.F."/>
            <person name="Han C."/>
            <person name="Tapia R."/>
            <person name="Goodwin L.A."/>
            <person name="Pitluck S."/>
            <person name="Ivanova N."/>
            <person name="Land M."/>
            <person name="Hauser L."/>
            <person name="Larimer F."/>
            <person name="Rohde M."/>
            <person name="Goker M."/>
            <person name="Detter J.C."/>
            <person name="Kyrpides N.C."/>
            <person name="Woyke T."/>
            <person name="Schaap P.J."/>
            <person name="Plugge C.M."/>
            <person name="Muyzer G."/>
            <person name="Kuever J."/>
            <person name="Pereira I.A."/>
            <person name="Parshina S.N."/>
            <person name="Bernier-Latmani R."/>
            <person name="Stams A.J."/>
            <person name="Klenk H.P."/>
        </authorList>
    </citation>
    <scope>NUCLEOTIDE SEQUENCE [LARGE SCALE GENOMIC DNA]</scope>
    <source>
        <strain evidence="5">ATCC 23193 / DSM 2154 / NCIB 8452 / DL</strain>
    </source>
</reference>
<proteinExistence type="predicted"/>
<evidence type="ECO:0000313" key="4">
    <source>
        <dbReference type="EMBL" id="AEG58716.1"/>
    </source>
</evidence>
<dbReference type="KEGG" id="dru:Desru_0426"/>
<keyword evidence="1" id="KW-0963">Cytoplasm</keyword>
<feature type="domain" description="FdhE C-terminal" evidence="3">
    <location>
        <begin position="195"/>
        <end position="266"/>
    </location>
</feature>
<name>F6DQZ2_DESRL</name>
<dbReference type="PANTHER" id="PTHR37689">
    <property type="entry name" value="PROTEIN FDHE"/>
    <property type="match status" value="1"/>
</dbReference>
<feature type="domain" description="FdhE central" evidence="2">
    <location>
        <begin position="157"/>
        <end position="192"/>
    </location>
</feature>
<dbReference type="STRING" id="696281.Desru_0426"/>
<dbReference type="Gene3D" id="3.90.1670.10">
    <property type="entry name" value="FdhE-like domain"/>
    <property type="match status" value="1"/>
</dbReference>
<dbReference type="GO" id="GO:0005829">
    <property type="term" value="C:cytosol"/>
    <property type="evidence" value="ECO:0007669"/>
    <property type="project" value="TreeGrafter"/>
</dbReference>
<dbReference type="Pfam" id="PF24860">
    <property type="entry name" value="FdhE_C"/>
    <property type="match status" value="1"/>
</dbReference>
<dbReference type="eggNOG" id="COG3058">
    <property type="taxonomic scope" value="Bacteria"/>
</dbReference>
<dbReference type="Proteomes" id="UP000009234">
    <property type="component" value="Chromosome"/>
</dbReference>
<reference evidence="5" key="1">
    <citation type="submission" date="2011-05" db="EMBL/GenBank/DDBJ databases">
        <title>Complete sequence of Desulfotomaculum ruminis DSM 2154.</title>
        <authorList>
            <person name="Lucas S."/>
            <person name="Copeland A."/>
            <person name="Lapidus A."/>
            <person name="Cheng J.-F."/>
            <person name="Goodwin L."/>
            <person name="Pitluck S."/>
            <person name="Lu M."/>
            <person name="Detter J.C."/>
            <person name="Han C."/>
            <person name="Tapia R."/>
            <person name="Land M."/>
            <person name="Hauser L."/>
            <person name="Kyrpides N."/>
            <person name="Ivanova N."/>
            <person name="Mikhailova N."/>
            <person name="Pagani I."/>
            <person name="Stams A.J.M."/>
            <person name="Plugge C.M."/>
            <person name="Muyzer G."/>
            <person name="Kuever J."/>
            <person name="Parshina S.N."/>
            <person name="Ivanova A.E."/>
            <person name="Nazina T.N."/>
            <person name="Brambilla E."/>
            <person name="Spring S."/>
            <person name="Klenk H.-P."/>
            <person name="Woyke T."/>
        </authorList>
    </citation>
    <scope>NUCLEOTIDE SEQUENCE [LARGE SCALE GENOMIC DNA]</scope>
    <source>
        <strain evidence="5">ATCC 23193 / DSM 2154 / NCIB 8452 / DL</strain>
    </source>
</reference>
<dbReference type="SUPFAM" id="SSF144020">
    <property type="entry name" value="FdhE-like"/>
    <property type="match status" value="1"/>
</dbReference>
<dbReference type="InterPro" id="IPR006452">
    <property type="entry name" value="Formate_DH_accessory"/>
</dbReference>
<gene>
    <name evidence="4" type="ordered locus">Desru_0426</name>
</gene>
<evidence type="ECO:0000256" key="1">
    <source>
        <dbReference type="ARBA" id="ARBA00022490"/>
    </source>
</evidence>
<dbReference type="InterPro" id="IPR024064">
    <property type="entry name" value="FdhE-like_sf"/>
</dbReference>
<organism evidence="4 5">
    <name type="scientific">Desulforamulus ruminis (strain ATCC 23193 / DSM 2154 / NCIMB 8452 / DL)</name>
    <name type="common">Desulfotomaculum ruminis</name>
    <dbReference type="NCBI Taxonomy" id="696281"/>
    <lineage>
        <taxon>Bacteria</taxon>
        <taxon>Bacillati</taxon>
        <taxon>Bacillota</taxon>
        <taxon>Clostridia</taxon>
        <taxon>Eubacteriales</taxon>
        <taxon>Peptococcaceae</taxon>
        <taxon>Desulforamulus</taxon>
    </lineage>
</organism>
<dbReference type="CDD" id="cd16341">
    <property type="entry name" value="FdhE"/>
    <property type="match status" value="1"/>
</dbReference>
<dbReference type="InterPro" id="IPR056796">
    <property type="entry name" value="FdhE_C"/>
</dbReference>
<dbReference type="GO" id="GO:0008199">
    <property type="term" value="F:ferric iron binding"/>
    <property type="evidence" value="ECO:0007669"/>
    <property type="project" value="TreeGrafter"/>
</dbReference>
<sequence>METKKNTMRKANFHLELMDLGNDNPPFEWKESLNPKQMKRWERGEAALAVAPPKIESEKMFVRFVAVAKACQKWRAGPEPASDEFIKSLQELDKCQKEGLMLALFPVERNRDQWAKLLNVTGAQLAYIAYHTFKPLLKFYGEKVSAQVSISHWLKNYCPVCGDQPTMAKLSGQDGHRKLYCGRCETHWRYKRSGCPYCNEDDSEASFFTLDDNRQYRVYLCDHCKSYLKTVDERECGEVDLFCEDILTVELDELAHNEGYQRGGTEHYG</sequence>
<dbReference type="Pfam" id="PF24859">
    <property type="entry name" value="FdhE_central"/>
    <property type="match status" value="1"/>
</dbReference>
<dbReference type="InterPro" id="IPR056797">
    <property type="entry name" value="FdhE_central"/>
</dbReference>